<name>A0A9X1D824_9SPHN</name>
<dbReference type="RefSeq" id="WP_214621529.1">
    <property type="nucleotide sequence ID" value="NZ_JAHGAW010000001.1"/>
</dbReference>
<dbReference type="EMBL" id="JAHGAW010000001">
    <property type="protein sequence ID" value="MBT2185807.1"/>
    <property type="molecule type" value="Genomic_DNA"/>
</dbReference>
<feature type="domain" description="Major facilitator superfamily (MFS) profile" evidence="6">
    <location>
        <begin position="26"/>
        <end position="448"/>
    </location>
</feature>
<feature type="transmembrane region" description="Helical" evidence="5">
    <location>
        <begin position="149"/>
        <end position="168"/>
    </location>
</feature>
<feature type="transmembrane region" description="Helical" evidence="5">
    <location>
        <begin position="352"/>
        <end position="376"/>
    </location>
</feature>
<evidence type="ECO:0000256" key="5">
    <source>
        <dbReference type="SAM" id="Phobius"/>
    </source>
</evidence>
<dbReference type="PROSITE" id="PS50850">
    <property type="entry name" value="MFS"/>
    <property type="match status" value="1"/>
</dbReference>
<keyword evidence="3 5" id="KW-1133">Transmembrane helix</keyword>
<dbReference type="Proteomes" id="UP001138757">
    <property type="component" value="Unassembled WGS sequence"/>
</dbReference>
<dbReference type="SUPFAM" id="SSF103473">
    <property type="entry name" value="MFS general substrate transporter"/>
    <property type="match status" value="1"/>
</dbReference>
<sequence length="457" mass="48965">MTRPARTIDLARLLEDRKLTPFNYLLMTLSWLVTMFDGLDMMMVSFTAPYMQDELHLTDYQLSGAFSAGTAGMILGGLTFTYVGDRIGRRPTIIMCTLAFGILTFLTGFATYYPALLALRFLDGLAIGGALPLAWALNVEFIPTKLRATVVAFIMMGFSIGSSLAGPLTNWIAPTYGWEGVYFVGGIGSVICAIMIAIFLPESPRFRISKGIRPDLVAAALKRLDASIDVQPDDRFILGDEIKQTRNFRLGDLFEGKLRLLTPIIWIGYFASALGIFFKSAFGPTILERMHIAREVAANVSAIGGLLGAISGVIIMRLSARYGLKFAASCTLLIVPMAVAVGMEWIPSSILLPVIVVQSMLVGGCHTAIISQLALYYPSAIRASAGGWASAVGKAGGFIGPFIGAAILTAGIPAVRTYALAAICPFILFLSIVAISALLRRPQPEARTPGGVAMAAE</sequence>
<comment type="subcellular location">
    <subcellularLocation>
        <location evidence="1">Membrane</location>
        <topology evidence="1">Multi-pass membrane protein</topology>
    </subcellularLocation>
</comment>
<dbReference type="InterPro" id="IPR011701">
    <property type="entry name" value="MFS"/>
</dbReference>
<keyword evidence="2 5" id="KW-0812">Transmembrane</keyword>
<evidence type="ECO:0000256" key="3">
    <source>
        <dbReference type="ARBA" id="ARBA00022989"/>
    </source>
</evidence>
<evidence type="ECO:0000313" key="7">
    <source>
        <dbReference type="EMBL" id="MBT2185807.1"/>
    </source>
</evidence>
<dbReference type="GO" id="GO:0046943">
    <property type="term" value="F:carboxylic acid transmembrane transporter activity"/>
    <property type="evidence" value="ECO:0007669"/>
    <property type="project" value="TreeGrafter"/>
</dbReference>
<feature type="transmembrane region" description="Helical" evidence="5">
    <location>
        <begin position="180"/>
        <end position="200"/>
    </location>
</feature>
<dbReference type="PANTHER" id="PTHR23508:SF10">
    <property type="entry name" value="CARBOXYLIC ACID TRANSPORTER PROTEIN HOMOLOG"/>
    <property type="match status" value="1"/>
</dbReference>
<accession>A0A9X1D824</accession>
<feature type="transmembrane region" description="Helical" evidence="5">
    <location>
        <begin position="298"/>
        <end position="319"/>
    </location>
</feature>
<dbReference type="PANTHER" id="PTHR23508">
    <property type="entry name" value="CARBOXYLIC ACID TRANSPORTER PROTEIN HOMOLOG"/>
    <property type="match status" value="1"/>
</dbReference>
<dbReference type="AlphaFoldDB" id="A0A9X1D824"/>
<dbReference type="PROSITE" id="PS00217">
    <property type="entry name" value="SUGAR_TRANSPORT_2"/>
    <property type="match status" value="1"/>
</dbReference>
<protein>
    <submittedName>
        <fullName evidence="7">MFS transporter</fullName>
    </submittedName>
</protein>
<dbReference type="InterPro" id="IPR020846">
    <property type="entry name" value="MFS_dom"/>
</dbReference>
<dbReference type="InterPro" id="IPR036259">
    <property type="entry name" value="MFS_trans_sf"/>
</dbReference>
<evidence type="ECO:0000256" key="4">
    <source>
        <dbReference type="ARBA" id="ARBA00023136"/>
    </source>
</evidence>
<evidence type="ECO:0000313" key="8">
    <source>
        <dbReference type="Proteomes" id="UP001138757"/>
    </source>
</evidence>
<feature type="transmembrane region" description="Helical" evidence="5">
    <location>
        <begin position="118"/>
        <end position="137"/>
    </location>
</feature>
<feature type="transmembrane region" description="Helical" evidence="5">
    <location>
        <begin position="418"/>
        <end position="439"/>
    </location>
</feature>
<proteinExistence type="predicted"/>
<dbReference type="Gene3D" id="1.20.1250.20">
    <property type="entry name" value="MFS general substrate transporter like domains"/>
    <property type="match status" value="1"/>
</dbReference>
<dbReference type="Pfam" id="PF07690">
    <property type="entry name" value="MFS_1"/>
    <property type="match status" value="2"/>
</dbReference>
<keyword evidence="8" id="KW-1185">Reference proteome</keyword>
<dbReference type="InterPro" id="IPR005829">
    <property type="entry name" value="Sugar_transporter_CS"/>
</dbReference>
<feature type="transmembrane region" description="Helical" evidence="5">
    <location>
        <begin position="326"/>
        <end position="346"/>
    </location>
</feature>
<keyword evidence="4 5" id="KW-0472">Membrane</keyword>
<gene>
    <name evidence="7" type="ORF">KK488_02490</name>
</gene>
<comment type="caution">
    <text evidence="7">The sequence shown here is derived from an EMBL/GenBank/DDBJ whole genome shotgun (WGS) entry which is preliminary data.</text>
</comment>
<feature type="transmembrane region" description="Helical" evidence="5">
    <location>
        <begin position="21"/>
        <end position="48"/>
    </location>
</feature>
<reference evidence="7" key="1">
    <citation type="submission" date="2021-05" db="EMBL/GenBank/DDBJ databases">
        <title>Genome of Sphingobium sp. strain.</title>
        <authorList>
            <person name="Fan R."/>
        </authorList>
    </citation>
    <scope>NUCLEOTIDE SEQUENCE</scope>
    <source>
        <strain evidence="7">H33</strain>
    </source>
</reference>
<evidence type="ECO:0000256" key="2">
    <source>
        <dbReference type="ARBA" id="ARBA00022692"/>
    </source>
</evidence>
<feature type="transmembrane region" description="Helical" evidence="5">
    <location>
        <begin position="60"/>
        <end position="80"/>
    </location>
</feature>
<feature type="transmembrane region" description="Helical" evidence="5">
    <location>
        <begin position="258"/>
        <end position="278"/>
    </location>
</feature>
<feature type="transmembrane region" description="Helical" evidence="5">
    <location>
        <begin position="92"/>
        <end position="112"/>
    </location>
</feature>
<organism evidence="7 8">
    <name type="scientific">Sphingobium nicotianae</name>
    <dbReference type="NCBI Taxonomy" id="2782607"/>
    <lineage>
        <taxon>Bacteria</taxon>
        <taxon>Pseudomonadati</taxon>
        <taxon>Pseudomonadota</taxon>
        <taxon>Alphaproteobacteria</taxon>
        <taxon>Sphingomonadales</taxon>
        <taxon>Sphingomonadaceae</taxon>
        <taxon>Sphingobium</taxon>
    </lineage>
</organism>
<evidence type="ECO:0000256" key="1">
    <source>
        <dbReference type="ARBA" id="ARBA00004141"/>
    </source>
</evidence>
<dbReference type="GO" id="GO:0005886">
    <property type="term" value="C:plasma membrane"/>
    <property type="evidence" value="ECO:0007669"/>
    <property type="project" value="TreeGrafter"/>
</dbReference>
<feature type="transmembrane region" description="Helical" evidence="5">
    <location>
        <begin position="388"/>
        <end position="412"/>
    </location>
</feature>
<evidence type="ECO:0000259" key="6">
    <source>
        <dbReference type="PROSITE" id="PS50850"/>
    </source>
</evidence>